<dbReference type="Gene3D" id="2.30.38.10">
    <property type="entry name" value="Luciferase, Domain 3"/>
    <property type="match status" value="1"/>
</dbReference>
<dbReference type="SUPFAM" id="SSF56801">
    <property type="entry name" value="Acetyl-CoA synthetase-like"/>
    <property type="match status" value="1"/>
</dbReference>
<dbReference type="AlphaFoldDB" id="A0A3R6Z1P4"/>
<dbReference type="Pfam" id="PF13193">
    <property type="entry name" value="AMP-binding_C"/>
    <property type="match status" value="1"/>
</dbReference>
<proteinExistence type="inferred from homology"/>
<dbReference type="PANTHER" id="PTHR43201">
    <property type="entry name" value="ACYL-COA SYNTHETASE"/>
    <property type="match status" value="1"/>
</dbReference>
<gene>
    <name evidence="3" type="ORF">DYB32_003092</name>
</gene>
<evidence type="ECO:0000313" key="3">
    <source>
        <dbReference type="EMBL" id="RHY31859.1"/>
    </source>
</evidence>
<reference evidence="3 4" key="1">
    <citation type="submission" date="2018-08" db="EMBL/GenBank/DDBJ databases">
        <title>Aphanomyces genome sequencing and annotation.</title>
        <authorList>
            <person name="Minardi D."/>
            <person name="Oidtmann B."/>
            <person name="Van Der Giezen M."/>
            <person name="Studholme D.J."/>
        </authorList>
    </citation>
    <scope>NUCLEOTIDE SEQUENCE [LARGE SCALE GENOMIC DNA]</scope>
    <source>
        <strain evidence="3 4">NJM0002</strain>
    </source>
</reference>
<keyword evidence="4" id="KW-1185">Reference proteome</keyword>
<dbReference type="VEuPathDB" id="FungiDB:H310_14028"/>
<sequence>MRDCRLSDADHPVTVLMAVPSIYMLLLEAFDRMDEASQSKARAGLRQLRRDADTKNAWTVDGWFKTGDIAEFDDSKKSYRILGRASVDIIKSAGYKISALEVEHVFLSHPFVVECAVYGTPHDTWGEIVTAVVVLRHPQTRDDMSWVHDFFQGKLAKYKWPRVVHAVESIPKNAMGKVNKKRLPALLDNAKTKPAVRTNNDRL</sequence>
<accession>A0A3R6Z1P4</accession>
<dbReference type="InterPro" id="IPR045851">
    <property type="entry name" value="AMP-bd_C_sf"/>
</dbReference>
<dbReference type="InterPro" id="IPR025110">
    <property type="entry name" value="AMP-bd_C"/>
</dbReference>
<name>A0A3R6Z1P4_9STRA</name>
<evidence type="ECO:0000256" key="1">
    <source>
        <dbReference type="ARBA" id="ARBA00006432"/>
    </source>
</evidence>
<evidence type="ECO:0000313" key="4">
    <source>
        <dbReference type="Proteomes" id="UP000285060"/>
    </source>
</evidence>
<dbReference type="GO" id="GO:0006631">
    <property type="term" value="P:fatty acid metabolic process"/>
    <property type="evidence" value="ECO:0007669"/>
    <property type="project" value="TreeGrafter"/>
</dbReference>
<evidence type="ECO:0000259" key="2">
    <source>
        <dbReference type="Pfam" id="PF13193"/>
    </source>
</evidence>
<comment type="caution">
    <text evidence="3">The sequence shown here is derived from an EMBL/GenBank/DDBJ whole genome shotgun (WGS) entry which is preliminary data.</text>
</comment>
<organism evidence="3 4">
    <name type="scientific">Aphanomyces invadans</name>
    <dbReference type="NCBI Taxonomy" id="157072"/>
    <lineage>
        <taxon>Eukaryota</taxon>
        <taxon>Sar</taxon>
        <taxon>Stramenopiles</taxon>
        <taxon>Oomycota</taxon>
        <taxon>Saprolegniomycetes</taxon>
        <taxon>Saprolegniales</taxon>
        <taxon>Verrucalvaceae</taxon>
        <taxon>Aphanomyces</taxon>
    </lineage>
</organism>
<dbReference type="GO" id="GO:0031956">
    <property type="term" value="F:medium-chain fatty acid-CoA ligase activity"/>
    <property type="evidence" value="ECO:0007669"/>
    <property type="project" value="TreeGrafter"/>
</dbReference>
<dbReference type="Gene3D" id="3.30.300.30">
    <property type="match status" value="1"/>
</dbReference>
<comment type="similarity">
    <text evidence="1">Belongs to the ATP-dependent AMP-binding enzyme family.</text>
</comment>
<dbReference type="PANTHER" id="PTHR43201:SF8">
    <property type="entry name" value="ACYL-COA SYNTHETASE FAMILY MEMBER 3"/>
    <property type="match status" value="1"/>
</dbReference>
<dbReference type="EMBL" id="QUSY01000179">
    <property type="protein sequence ID" value="RHY31859.1"/>
    <property type="molecule type" value="Genomic_DNA"/>
</dbReference>
<feature type="domain" description="AMP-binding enzyme C-terminal" evidence="2">
    <location>
        <begin position="101"/>
        <end position="177"/>
    </location>
</feature>
<protein>
    <recommendedName>
        <fullName evidence="2">AMP-binding enzyme C-terminal domain-containing protein</fullName>
    </recommendedName>
</protein>
<dbReference type="Proteomes" id="UP000285060">
    <property type="component" value="Unassembled WGS sequence"/>
</dbReference>